<reference evidence="2 3" key="1">
    <citation type="submission" date="2014-04" db="EMBL/GenBank/DDBJ databases">
        <title>Marinobacterium kochiensis sp. nov., isolated from sediment sample collected from Kochi backwaters in Kerala, India.</title>
        <authorList>
            <person name="Singh A."/>
            <person name="Pinnaka A.K."/>
        </authorList>
    </citation>
    <scope>NUCLEOTIDE SEQUENCE [LARGE SCALE GENOMIC DNA]</scope>
    <source>
        <strain evidence="2 3">AK27</strain>
    </source>
</reference>
<dbReference type="InterPro" id="IPR000073">
    <property type="entry name" value="AB_hydrolase_1"/>
</dbReference>
<name>A0A081G2V2_9GAMM</name>
<dbReference type="AlphaFoldDB" id="A0A081G2V2"/>
<dbReference type="SUPFAM" id="SSF53474">
    <property type="entry name" value="alpha/beta-Hydrolases"/>
    <property type="match status" value="1"/>
</dbReference>
<evidence type="ECO:0000313" key="3">
    <source>
        <dbReference type="Proteomes" id="UP000028252"/>
    </source>
</evidence>
<sequence length="286" mass="33236">MSKSDYSIARLVVGFSEVVVQRFRQRENARGTVLLVHGYMDHAGLARPLADYLFEHGWDVLLYDLPGHGLSDGAPHAVDDFFHYAEQLSGLISKQMPALSEPLTLVGHSTGGAIITTLLLRAPEARDWPLTRPVLLAPLLRPTHWQSIRRKYRWLRPWLRRVRRVYQHNSHDRDFLTFIRRRDPLQHPWIPVRWIGAMLSWIDWVEQQPSSAFCPLIIQGTEDATVEWRHNLDVFGRLFPGGEQCLVESGRHNLINEARRWRSQVFGRLLQQLERDCAEACRETEQ</sequence>
<dbReference type="Gene3D" id="3.40.50.1820">
    <property type="entry name" value="alpha/beta hydrolase"/>
    <property type="match status" value="1"/>
</dbReference>
<feature type="domain" description="Serine aminopeptidase S33" evidence="1">
    <location>
        <begin position="28"/>
        <end position="258"/>
    </location>
</feature>
<dbReference type="STRING" id="1232683.ADIMK_0809"/>
<keyword evidence="3" id="KW-1185">Reference proteome</keyword>
<organism evidence="2 3">
    <name type="scientific">Marinobacterium lacunae</name>
    <dbReference type="NCBI Taxonomy" id="1232683"/>
    <lineage>
        <taxon>Bacteria</taxon>
        <taxon>Pseudomonadati</taxon>
        <taxon>Pseudomonadota</taxon>
        <taxon>Gammaproteobacteria</taxon>
        <taxon>Oceanospirillales</taxon>
        <taxon>Oceanospirillaceae</taxon>
        <taxon>Marinobacterium</taxon>
    </lineage>
</organism>
<proteinExistence type="predicted"/>
<dbReference type="InterPro" id="IPR051044">
    <property type="entry name" value="MAG_DAG_Lipase"/>
</dbReference>
<accession>A0A081G2V2</accession>
<dbReference type="GO" id="GO:0004622">
    <property type="term" value="F:phosphatidylcholine lysophospholipase activity"/>
    <property type="evidence" value="ECO:0007669"/>
    <property type="project" value="UniProtKB-EC"/>
</dbReference>
<dbReference type="eggNOG" id="COG2267">
    <property type="taxonomic scope" value="Bacteria"/>
</dbReference>
<dbReference type="Proteomes" id="UP000028252">
    <property type="component" value="Unassembled WGS sequence"/>
</dbReference>
<dbReference type="InterPro" id="IPR029058">
    <property type="entry name" value="AB_hydrolase_fold"/>
</dbReference>
<gene>
    <name evidence="2" type="ORF">ADIMK_0809</name>
</gene>
<dbReference type="EC" id="3.1.1.5" evidence="2"/>
<evidence type="ECO:0000313" key="2">
    <source>
        <dbReference type="EMBL" id="KEA65107.1"/>
    </source>
</evidence>
<protein>
    <submittedName>
        <fullName evidence="2">Lysophospholipase</fullName>
        <ecNumber evidence="2">3.1.1.5</ecNumber>
    </submittedName>
</protein>
<dbReference type="Pfam" id="PF12146">
    <property type="entry name" value="Hydrolase_4"/>
    <property type="match status" value="1"/>
</dbReference>
<dbReference type="EMBL" id="JMQN01000013">
    <property type="protein sequence ID" value="KEA65107.1"/>
    <property type="molecule type" value="Genomic_DNA"/>
</dbReference>
<dbReference type="PATRIC" id="fig|1232683.4.peg.801"/>
<dbReference type="PANTHER" id="PTHR11614">
    <property type="entry name" value="PHOSPHOLIPASE-RELATED"/>
    <property type="match status" value="1"/>
</dbReference>
<dbReference type="InterPro" id="IPR022742">
    <property type="entry name" value="Hydrolase_4"/>
</dbReference>
<keyword evidence="2" id="KW-0378">Hydrolase</keyword>
<evidence type="ECO:0000259" key="1">
    <source>
        <dbReference type="Pfam" id="PF12146"/>
    </source>
</evidence>
<dbReference type="PRINTS" id="PR00111">
    <property type="entry name" value="ABHYDROLASE"/>
</dbReference>
<comment type="caution">
    <text evidence="2">The sequence shown here is derived from an EMBL/GenBank/DDBJ whole genome shotgun (WGS) entry which is preliminary data.</text>
</comment>